<sequence>MIIYVHKLKVLVHHQPNLPASVYRLYQPVDEHKLPVHNILPSLQRTEATGSRVEQGDVIV</sequence>
<name>A0A378PKE2_9GAMM</name>
<proteinExistence type="predicted"/>
<evidence type="ECO:0000313" key="1">
    <source>
        <dbReference type="EMBL" id="STY86876.1"/>
    </source>
</evidence>
<protein>
    <submittedName>
        <fullName evidence="1">Uncharacterized protein</fullName>
    </submittedName>
</protein>
<gene>
    <name evidence="1" type="ORF">NCTC11227_00874</name>
</gene>
<dbReference type="AlphaFoldDB" id="A0A378PKE2"/>
<accession>A0A378PKE2</accession>
<evidence type="ECO:0000313" key="2">
    <source>
        <dbReference type="Proteomes" id="UP000255102"/>
    </source>
</evidence>
<reference evidence="1 2" key="1">
    <citation type="submission" date="2018-06" db="EMBL/GenBank/DDBJ databases">
        <authorList>
            <consortium name="Pathogen Informatics"/>
            <person name="Doyle S."/>
        </authorList>
    </citation>
    <scope>NUCLEOTIDE SEQUENCE [LARGE SCALE GENOMIC DNA]</scope>
    <source>
        <strain evidence="1 2">NCTC11227</strain>
    </source>
</reference>
<dbReference type="EMBL" id="UGPW01000001">
    <property type="protein sequence ID" value="STY86876.1"/>
    <property type="molecule type" value="Genomic_DNA"/>
</dbReference>
<dbReference type="Proteomes" id="UP000255102">
    <property type="component" value="Unassembled WGS sequence"/>
</dbReference>
<organism evidence="1 2">
    <name type="scientific">Moraxella ovis</name>
    <dbReference type="NCBI Taxonomy" id="29433"/>
    <lineage>
        <taxon>Bacteria</taxon>
        <taxon>Pseudomonadati</taxon>
        <taxon>Pseudomonadota</taxon>
        <taxon>Gammaproteobacteria</taxon>
        <taxon>Moraxellales</taxon>
        <taxon>Moraxellaceae</taxon>
        <taxon>Moraxella</taxon>
    </lineage>
</organism>